<dbReference type="SUPFAM" id="SSF48371">
    <property type="entry name" value="ARM repeat"/>
    <property type="match status" value="1"/>
</dbReference>
<feature type="compositionally biased region" description="Basic and acidic residues" evidence="3">
    <location>
        <begin position="307"/>
        <end position="317"/>
    </location>
</feature>
<organism evidence="5 6">
    <name type="scientific">Antrodiella citrinella</name>
    <dbReference type="NCBI Taxonomy" id="2447956"/>
    <lineage>
        <taxon>Eukaryota</taxon>
        <taxon>Fungi</taxon>
        <taxon>Dikarya</taxon>
        <taxon>Basidiomycota</taxon>
        <taxon>Agaricomycotina</taxon>
        <taxon>Agaricomycetes</taxon>
        <taxon>Polyporales</taxon>
        <taxon>Steccherinaceae</taxon>
        <taxon>Antrodiella</taxon>
    </lineage>
</organism>
<dbReference type="GO" id="GO:0031267">
    <property type="term" value="F:small GTPase binding"/>
    <property type="evidence" value="ECO:0007669"/>
    <property type="project" value="InterPro"/>
</dbReference>
<evidence type="ECO:0000313" key="5">
    <source>
        <dbReference type="EMBL" id="THH33497.1"/>
    </source>
</evidence>
<evidence type="ECO:0000256" key="1">
    <source>
        <dbReference type="ARBA" id="ARBA00037935"/>
    </source>
</evidence>
<dbReference type="SMART" id="SM01139">
    <property type="entry name" value="Drf_FH3"/>
    <property type="match status" value="1"/>
</dbReference>
<feature type="domain" description="GBD/FH3" evidence="4">
    <location>
        <begin position="333"/>
        <end position="843"/>
    </location>
</feature>
<keyword evidence="2" id="KW-0175">Coiled coil</keyword>
<comment type="caution">
    <text evidence="5">The sequence shown here is derived from an EMBL/GenBank/DDBJ whole genome shotgun (WGS) entry which is preliminary data.</text>
</comment>
<dbReference type="Pfam" id="PF06367">
    <property type="entry name" value="Drf_FH3"/>
    <property type="match status" value="1"/>
</dbReference>
<feature type="compositionally biased region" description="Polar residues" evidence="3">
    <location>
        <begin position="259"/>
        <end position="277"/>
    </location>
</feature>
<feature type="region of interest" description="Disordered" evidence="3">
    <location>
        <begin position="298"/>
        <end position="331"/>
    </location>
</feature>
<reference evidence="5 6" key="1">
    <citation type="submission" date="2019-02" db="EMBL/GenBank/DDBJ databases">
        <title>Genome sequencing of the rare red list fungi Antrodiella citrinella (Flaviporus citrinellus).</title>
        <authorList>
            <person name="Buettner E."/>
            <person name="Kellner H."/>
        </authorList>
    </citation>
    <scope>NUCLEOTIDE SEQUENCE [LARGE SCALE GENOMIC DNA]</scope>
    <source>
        <strain evidence="5 6">DSM 108506</strain>
    </source>
</reference>
<protein>
    <recommendedName>
        <fullName evidence="4">GBD/FH3 domain-containing protein</fullName>
    </recommendedName>
</protein>
<dbReference type="EMBL" id="SGPM01000005">
    <property type="protein sequence ID" value="THH33497.1"/>
    <property type="molecule type" value="Genomic_DNA"/>
</dbReference>
<feature type="region of interest" description="Disordered" evidence="3">
    <location>
        <begin position="461"/>
        <end position="487"/>
    </location>
</feature>
<dbReference type="InterPro" id="IPR014768">
    <property type="entry name" value="GBD/FH3_dom"/>
</dbReference>
<dbReference type="Gene3D" id="1.25.10.10">
    <property type="entry name" value="Leucine-rich Repeat Variant"/>
    <property type="match status" value="1"/>
</dbReference>
<evidence type="ECO:0000256" key="3">
    <source>
        <dbReference type="SAM" id="MobiDB-lite"/>
    </source>
</evidence>
<dbReference type="InterPro" id="IPR051661">
    <property type="entry name" value="Actin_filament_regulator"/>
</dbReference>
<dbReference type="SMART" id="SM01140">
    <property type="entry name" value="Drf_GBD"/>
    <property type="match status" value="1"/>
</dbReference>
<dbReference type="InterPro" id="IPR011989">
    <property type="entry name" value="ARM-like"/>
</dbReference>
<dbReference type="PROSITE" id="PS51232">
    <property type="entry name" value="GBD_FH3"/>
    <property type="match status" value="1"/>
</dbReference>
<proteinExistence type="inferred from homology"/>
<keyword evidence="6" id="KW-1185">Reference proteome</keyword>
<feature type="region of interest" description="Disordered" evidence="3">
    <location>
        <begin position="914"/>
        <end position="936"/>
    </location>
</feature>
<dbReference type="GO" id="GO:0015629">
    <property type="term" value="C:actin cytoskeleton"/>
    <property type="evidence" value="ECO:0007669"/>
    <property type="project" value="UniProtKB-ARBA"/>
</dbReference>
<dbReference type="GO" id="GO:0030036">
    <property type="term" value="P:actin cytoskeleton organization"/>
    <property type="evidence" value="ECO:0007669"/>
    <property type="project" value="InterPro"/>
</dbReference>
<dbReference type="PANTHER" id="PTHR47102">
    <property type="entry name" value="PROTEIN BNI1"/>
    <property type="match status" value="1"/>
</dbReference>
<dbReference type="GO" id="GO:0005938">
    <property type="term" value="C:cell cortex"/>
    <property type="evidence" value="ECO:0007669"/>
    <property type="project" value="UniProtKB-ARBA"/>
</dbReference>
<feature type="compositionally biased region" description="Polar residues" evidence="3">
    <location>
        <begin position="395"/>
        <end position="408"/>
    </location>
</feature>
<dbReference type="GO" id="GO:0032153">
    <property type="term" value="C:cell division site"/>
    <property type="evidence" value="ECO:0007669"/>
    <property type="project" value="UniProtKB-ARBA"/>
</dbReference>
<evidence type="ECO:0000256" key="2">
    <source>
        <dbReference type="SAM" id="Coils"/>
    </source>
</evidence>
<dbReference type="OrthoDB" id="1668162at2759"/>
<dbReference type="Pfam" id="PF06371">
    <property type="entry name" value="Drf_GBD"/>
    <property type="match status" value="1"/>
</dbReference>
<dbReference type="InterPro" id="IPR016024">
    <property type="entry name" value="ARM-type_fold"/>
</dbReference>
<evidence type="ECO:0000259" key="4">
    <source>
        <dbReference type="PROSITE" id="PS51232"/>
    </source>
</evidence>
<dbReference type="Proteomes" id="UP000308730">
    <property type="component" value="Unassembled WGS sequence"/>
</dbReference>
<feature type="region of interest" description="Disordered" evidence="3">
    <location>
        <begin position="223"/>
        <end position="277"/>
    </location>
</feature>
<dbReference type="InterPro" id="IPR010473">
    <property type="entry name" value="GTPase-bd"/>
</dbReference>
<dbReference type="InterPro" id="IPR010472">
    <property type="entry name" value="FH3_dom"/>
</dbReference>
<gene>
    <name evidence="5" type="ORF">EUX98_g711</name>
</gene>
<sequence length="1090" mass="121782">MSDEPLIVPVAVPSGSLYFATISSDGTAEDVIQALLLNEEKIRREQNGRQWEEEELESLGNGMVPPSASVAPLLNATTQATTSYRHFSAFPLTSHLHTPTLRLVSLNPALSLTLSFLRVPEVHDGFEYKVFIGRSYTVDNVIDRVTEELGLTKSLPVPGGGALEYVLEEVWSDAHAEKLSRLPLDALVSEIVDKPSKPKPFGASAVRTFRFCVPDEWYRRSKSRSTSSASYEPSADTVRRLASLEESDEETEEGGGTAKQESSPSKTSGFSAPNDWRSSISQNRLSSMFDSWIHPSASAVVEPPSTPERKTVSEPKPVEQYSGGTFYHTPPVRVDEAGDDETAEFEQMLDDLGFKGPKREAMYKLPPEQRRYLIEKNTETRASTFSKGSGGKVANNHSQQASTYSPASGSGLIPRLVPQLTGDSGIIKRFSIVGWGAGSSSPPSSSPRSSADFGSIRRDSMRTESPVPFPGTEPLQPQSTGGLWNSWWTSSGGEKTGVSRSQDKETEKTPQWYVDGIKNRKSSDMKLVKHLISLRVHLSTASLTWVEMFVSNCKGFDELGKLLSNMVAKGGKRKRRQEIEETVLLEVIKCVRVLLNTDPGFNHGISDATLIAHVSYSLHGASTKLRALASDVLAAICYVSPTDGHRAVLAALSDYRVEFDERFRFQELIVSLRLPEVTDDDASVEGLSYANDDEGVWEARSASMALVNALTNFPDLLEDRISLREEFTRRGLNEVIVALRYIRPPDSLITQLDIYTEEKFEDEEDMRERNLSKHRNASDSEIGLGQVIHAAKQHDELYTIMIETLTHLRRTLDSEYELHHKVDIITVINKFLENIVVLNDFDESWPTFVHEFGQSIRYLTGLDLEAKAFAEGHNTIVEEEVEILRSQVEALSDERLSLRQELTQQTAEITTLRAISSSTTLPSKPAGRGGPESSNNFHGLVQRLVQKEKQVIQLQTELDGLKSLHPTEDREAEEKAKRERDRVKWNALNEEITKLKLQIAEIETGITTKDKEITYLKRALESVYSRFRLREENRGEAELDAQLMASRAIDTLTQKDSELIALRAEVEVLKKQLAAKPKFITEKDFKHKRQ</sequence>
<dbReference type="AlphaFoldDB" id="A0A4S4N5P3"/>
<feature type="compositionally biased region" description="Polar residues" evidence="3">
    <location>
        <begin position="475"/>
        <end position="487"/>
    </location>
</feature>
<evidence type="ECO:0000313" key="6">
    <source>
        <dbReference type="Proteomes" id="UP000308730"/>
    </source>
</evidence>
<comment type="similarity">
    <text evidence="1">Belongs to the formin homology family. BNI1 subfamily.</text>
</comment>
<feature type="region of interest" description="Disordered" evidence="3">
    <location>
        <begin position="381"/>
        <end position="411"/>
    </location>
</feature>
<feature type="coiled-coil region" evidence="2">
    <location>
        <begin position="874"/>
        <end position="908"/>
    </location>
</feature>
<name>A0A4S4N5P3_9APHY</name>
<dbReference type="PANTHER" id="PTHR47102:SF2">
    <property type="entry name" value="PROTEIN BNI1"/>
    <property type="match status" value="1"/>
</dbReference>
<dbReference type="GO" id="GO:0003779">
    <property type="term" value="F:actin binding"/>
    <property type="evidence" value="ECO:0007669"/>
    <property type="project" value="InterPro"/>
</dbReference>
<accession>A0A4S4N5P3</accession>
<dbReference type="GO" id="GO:0051301">
    <property type="term" value="P:cell division"/>
    <property type="evidence" value="ECO:0007669"/>
    <property type="project" value="UniProtKB-ARBA"/>
</dbReference>